<gene>
    <name evidence="2" type="ORF">HGM15179_016355</name>
</gene>
<reference evidence="2" key="1">
    <citation type="submission" date="2019-04" db="EMBL/GenBank/DDBJ databases">
        <title>Genome assembly of Zosterops borbonicus 15179.</title>
        <authorList>
            <person name="Leroy T."/>
            <person name="Anselmetti Y."/>
            <person name="Tilak M.-K."/>
            <person name="Nabholz B."/>
        </authorList>
    </citation>
    <scope>NUCLEOTIDE SEQUENCE</scope>
    <source>
        <strain evidence="2">HGM_15179</strain>
        <tissue evidence="2">Muscle</tissue>
    </source>
</reference>
<dbReference type="Proteomes" id="UP000796761">
    <property type="component" value="Unassembled WGS sequence"/>
</dbReference>
<feature type="compositionally biased region" description="Basic and acidic residues" evidence="1">
    <location>
        <begin position="16"/>
        <end position="25"/>
    </location>
</feature>
<evidence type="ECO:0000256" key="1">
    <source>
        <dbReference type="SAM" id="MobiDB-lite"/>
    </source>
</evidence>
<evidence type="ECO:0000313" key="3">
    <source>
        <dbReference type="Proteomes" id="UP000796761"/>
    </source>
</evidence>
<keyword evidence="3" id="KW-1185">Reference proteome</keyword>
<protein>
    <submittedName>
        <fullName evidence="2">Uncharacterized protein</fullName>
    </submittedName>
</protein>
<dbReference type="AlphaFoldDB" id="A0A8K1LEA5"/>
<dbReference type="EMBL" id="SWJQ01000812">
    <property type="protein sequence ID" value="TRZ10745.1"/>
    <property type="molecule type" value="Genomic_DNA"/>
</dbReference>
<organism evidence="2 3">
    <name type="scientific">Zosterops borbonicus</name>
    <dbReference type="NCBI Taxonomy" id="364589"/>
    <lineage>
        <taxon>Eukaryota</taxon>
        <taxon>Metazoa</taxon>
        <taxon>Chordata</taxon>
        <taxon>Craniata</taxon>
        <taxon>Vertebrata</taxon>
        <taxon>Euteleostomi</taxon>
        <taxon>Archelosauria</taxon>
        <taxon>Archosauria</taxon>
        <taxon>Dinosauria</taxon>
        <taxon>Saurischia</taxon>
        <taxon>Theropoda</taxon>
        <taxon>Coelurosauria</taxon>
        <taxon>Aves</taxon>
        <taxon>Neognathae</taxon>
        <taxon>Neoaves</taxon>
        <taxon>Telluraves</taxon>
        <taxon>Australaves</taxon>
        <taxon>Passeriformes</taxon>
        <taxon>Sylvioidea</taxon>
        <taxon>Zosteropidae</taxon>
        <taxon>Zosterops</taxon>
    </lineage>
</organism>
<sequence>MGGLAWGGDSSVGKGKRQELSHENQTDGALNIDGIVITGQGEIDELPKNLAHGFDKLTVDAINQAVIAEQYAENETNTED</sequence>
<proteinExistence type="predicted"/>
<comment type="caution">
    <text evidence="2">The sequence shown here is derived from an EMBL/GenBank/DDBJ whole genome shotgun (WGS) entry which is preliminary data.</text>
</comment>
<feature type="region of interest" description="Disordered" evidence="1">
    <location>
        <begin position="1"/>
        <end position="27"/>
    </location>
</feature>
<name>A0A8K1LEA5_9PASS</name>
<accession>A0A8K1LEA5</accession>
<evidence type="ECO:0000313" key="2">
    <source>
        <dbReference type="EMBL" id="TRZ10745.1"/>
    </source>
</evidence>